<keyword evidence="5" id="KW-0472">Membrane</keyword>
<proteinExistence type="inferred from homology"/>
<evidence type="ECO:0000313" key="6">
    <source>
        <dbReference type="EMBL" id="KRZ51087.1"/>
    </source>
</evidence>
<evidence type="ECO:0000256" key="1">
    <source>
        <dbReference type="ARBA" id="ARBA00004370"/>
    </source>
</evidence>
<evidence type="ECO:0000313" key="7">
    <source>
        <dbReference type="Proteomes" id="UP000054721"/>
    </source>
</evidence>
<comment type="caution">
    <text evidence="6">The sequence shown here is derived from an EMBL/GenBank/DDBJ whole genome shotgun (WGS) entry which is preliminary data.</text>
</comment>
<sequence>LPSVIGILLPIYYHMYQQIVRTSFNDLRRPTKFRRYKPVDPSAPPDDPVADYMNILGMIFSMCGLMMRLKWCAWVALYCSFVSFSNSKITDDAKQIAFNIFCCNVLPTESNTY</sequence>
<accession>A0A0V1KUW0</accession>
<dbReference type="GO" id="GO:0045048">
    <property type="term" value="P:protein insertion into ER membrane"/>
    <property type="evidence" value="ECO:0007669"/>
    <property type="project" value="InterPro"/>
</dbReference>
<dbReference type="EMBL" id="JYDW01000239">
    <property type="protein sequence ID" value="KRZ51087.1"/>
    <property type="molecule type" value="Genomic_DNA"/>
</dbReference>
<dbReference type="AlphaFoldDB" id="A0A0V1KUW0"/>
<dbReference type="PANTHER" id="PTHR13193">
    <property type="entry name" value="CGI-140"/>
    <property type="match status" value="1"/>
</dbReference>
<dbReference type="PANTHER" id="PTHR13193:SF0">
    <property type="entry name" value="PAT COMPLEX SUBUNIT ASTERIX"/>
    <property type="match status" value="1"/>
</dbReference>
<dbReference type="Proteomes" id="UP000054721">
    <property type="component" value="Unassembled WGS sequence"/>
</dbReference>
<name>A0A0V1KUW0_9BILA</name>
<evidence type="ECO:0000256" key="2">
    <source>
        <dbReference type="ARBA" id="ARBA00009066"/>
    </source>
</evidence>
<evidence type="ECO:0000256" key="4">
    <source>
        <dbReference type="ARBA" id="ARBA00022989"/>
    </source>
</evidence>
<dbReference type="InterPro" id="IPR005351">
    <property type="entry name" value="ASTER"/>
</dbReference>
<dbReference type="STRING" id="6335.A0A0V1KUW0"/>
<evidence type="ECO:0000256" key="3">
    <source>
        <dbReference type="ARBA" id="ARBA00022692"/>
    </source>
</evidence>
<dbReference type="GO" id="GO:0044183">
    <property type="term" value="F:protein folding chaperone"/>
    <property type="evidence" value="ECO:0007669"/>
    <property type="project" value="InterPro"/>
</dbReference>
<organism evidence="6 7">
    <name type="scientific">Trichinella nativa</name>
    <dbReference type="NCBI Taxonomy" id="6335"/>
    <lineage>
        <taxon>Eukaryota</taxon>
        <taxon>Metazoa</taxon>
        <taxon>Ecdysozoa</taxon>
        <taxon>Nematoda</taxon>
        <taxon>Enoplea</taxon>
        <taxon>Dorylaimia</taxon>
        <taxon>Trichinellida</taxon>
        <taxon>Trichinellidae</taxon>
        <taxon>Trichinella</taxon>
    </lineage>
</organism>
<protein>
    <submittedName>
        <fullName evidence="6">Protein Asterix</fullName>
    </submittedName>
</protein>
<gene>
    <name evidence="6" type="primary">WDR83OS</name>
    <name evidence="6" type="ORF">T02_5719</name>
</gene>
<reference evidence="6 7" key="1">
    <citation type="submission" date="2015-05" db="EMBL/GenBank/DDBJ databases">
        <title>Evolution of Trichinella species and genotypes.</title>
        <authorList>
            <person name="Korhonen P.K."/>
            <person name="Edoardo P."/>
            <person name="Giuseppe L.R."/>
            <person name="Gasser R.B."/>
        </authorList>
    </citation>
    <scope>NUCLEOTIDE SEQUENCE [LARGE SCALE GENOMIC DNA]</scope>
    <source>
        <strain evidence="6">ISS10</strain>
    </source>
</reference>
<comment type="subcellular location">
    <subcellularLocation>
        <location evidence="1">Membrane</location>
    </subcellularLocation>
</comment>
<dbReference type="GO" id="GO:0005789">
    <property type="term" value="C:endoplasmic reticulum membrane"/>
    <property type="evidence" value="ECO:0007669"/>
    <property type="project" value="InterPro"/>
</dbReference>
<keyword evidence="4" id="KW-1133">Transmembrane helix</keyword>
<dbReference type="OrthoDB" id="284718at2759"/>
<evidence type="ECO:0000256" key="5">
    <source>
        <dbReference type="ARBA" id="ARBA00023136"/>
    </source>
</evidence>
<dbReference type="Pfam" id="PF03669">
    <property type="entry name" value="ASTER"/>
    <property type="match status" value="1"/>
</dbReference>
<comment type="similarity">
    <text evidence="2">Belongs to the Asterix family.</text>
</comment>
<keyword evidence="3" id="KW-0812">Transmembrane</keyword>
<keyword evidence="7" id="KW-1185">Reference proteome</keyword>
<feature type="non-terminal residue" evidence="6">
    <location>
        <position position="113"/>
    </location>
</feature>